<dbReference type="OrthoDB" id="9763230at2"/>
<dbReference type="PANTHER" id="PTHR43666">
    <property type="entry name" value="TLDD PROTEIN"/>
    <property type="match status" value="1"/>
</dbReference>
<dbReference type="STRING" id="1715989.NITINOP_0808"/>
<dbReference type="Proteomes" id="UP000066284">
    <property type="component" value="Chromosome 1"/>
</dbReference>
<dbReference type="Pfam" id="PF01523">
    <property type="entry name" value="PmbA_TldD_1st"/>
    <property type="match status" value="1"/>
</dbReference>
<dbReference type="Pfam" id="PF19289">
    <property type="entry name" value="PmbA_TldD_3rd"/>
    <property type="match status" value="1"/>
</dbReference>
<dbReference type="Gene3D" id="3.30.2290.10">
    <property type="entry name" value="PmbA/TldD superfamily"/>
    <property type="match status" value="1"/>
</dbReference>
<feature type="domain" description="Metalloprotease TldD/E C-terminal" evidence="3">
    <location>
        <begin position="232"/>
        <end position="444"/>
    </location>
</feature>
<evidence type="ECO:0000259" key="3">
    <source>
        <dbReference type="Pfam" id="PF19289"/>
    </source>
</evidence>
<evidence type="ECO:0000313" key="5">
    <source>
        <dbReference type="EMBL" id="CUQ65783.1"/>
    </source>
</evidence>
<dbReference type="Pfam" id="PF19290">
    <property type="entry name" value="PmbA_TldD_2nd"/>
    <property type="match status" value="1"/>
</dbReference>
<organism evidence="5 6">
    <name type="scientific">Candidatus Nitrospira inopinata</name>
    <dbReference type="NCBI Taxonomy" id="1715989"/>
    <lineage>
        <taxon>Bacteria</taxon>
        <taxon>Pseudomonadati</taxon>
        <taxon>Nitrospirota</taxon>
        <taxon>Nitrospiria</taxon>
        <taxon>Nitrospirales</taxon>
        <taxon>Nitrospiraceae</taxon>
        <taxon>Nitrospira</taxon>
    </lineage>
</organism>
<proteinExistence type="inferred from homology"/>
<dbReference type="GO" id="GO:0006508">
    <property type="term" value="P:proteolysis"/>
    <property type="evidence" value="ECO:0007669"/>
    <property type="project" value="InterPro"/>
</dbReference>
<dbReference type="KEGG" id="nio:NITINOP_0808"/>
<reference evidence="6" key="1">
    <citation type="submission" date="2015-09" db="EMBL/GenBank/DDBJ databases">
        <authorList>
            <person name="Daims H."/>
        </authorList>
    </citation>
    <scope>NUCLEOTIDE SEQUENCE [LARGE SCALE GENOMIC DNA]</scope>
</reference>
<gene>
    <name evidence="5" type="ORF">NITINOP_0808</name>
</gene>
<dbReference type="RefSeq" id="WP_062483385.1">
    <property type="nucleotide sequence ID" value="NZ_LN885086.1"/>
</dbReference>
<dbReference type="SUPFAM" id="SSF111283">
    <property type="entry name" value="Putative modulator of DNA gyrase, PmbA/TldD"/>
    <property type="match status" value="1"/>
</dbReference>
<evidence type="ECO:0000259" key="4">
    <source>
        <dbReference type="Pfam" id="PF19290"/>
    </source>
</evidence>
<dbReference type="InterPro" id="IPR045569">
    <property type="entry name" value="Metalloprtase-TldD/E_C"/>
</dbReference>
<evidence type="ECO:0000313" key="6">
    <source>
        <dbReference type="Proteomes" id="UP000066284"/>
    </source>
</evidence>
<dbReference type="EMBL" id="LN885086">
    <property type="protein sequence ID" value="CUQ65783.1"/>
    <property type="molecule type" value="Genomic_DNA"/>
</dbReference>
<dbReference type="AlphaFoldDB" id="A0A0S4KN55"/>
<name>A0A0S4KN55_9BACT</name>
<keyword evidence="6" id="KW-1185">Reference proteome</keyword>
<sequence>MSLSASNPWPKMTSRDEFRFLADVIFARSSGDHTVVTLHDERAGTTRFADNRVIQNVDTRRGLLTVTVSFGRRHGTASTTDFTAGAVQDMVARAERIARAAPEDPEYLPPPDPRPFPARETAREETIANGPLRRHEYANEAVSLCRMENLMAAGIVSSSSASVGVAADNGLFGWETRTKAQFSLTVQAGDGTGATGWSAAAHRSIDHLKIQERTLAAIDKAKRGREARDLPPGDYPVVLEPAAVAGLWSWLIWALDAKSYVKGTSPFAGRLGSRIVDKRLALSNVPNHADLFGVGFTAEGLPSEPSQWIEDGRLKQLAYDRFTAHTHGIKNIPTLESPVLSVKGASFGNVRELLKQIDRAVLVTNFWYIRSVNLRDLTLTGMTRDGTFLVENGHVVCPVKNFRFHDSPLRAFQDVGVATVPTEAVTPEAGKMLVPAMVLPRFHFSSVTRF</sequence>
<dbReference type="InterPro" id="IPR036059">
    <property type="entry name" value="TldD/PmbA_sf"/>
</dbReference>
<dbReference type="InterPro" id="IPR002510">
    <property type="entry name" value="Metalloprtase-TldD/E_N"/>
</dbReference>
<dbReference type="InterPro" id="IPR035068">
    <property type="entry name" value="TldD/PmbA_N"/>
</dbReference>
<dbReference type="GO" id="GO:0008237">
    <property type="term" value="F:metallopeptidase activity"/>
    <property type="evidence" value="ECO:0007669"/>
    <property type="project" value="InterPro"/>
</dbReference>
<evidence type="ECO:0000259" key="2">
    <source>
        <dbReference type="Pfam" id="PF01523"/>
    </source>
</evidence>
<protein>
    <submittedName>
        <fullName evidence="5">Putative Peptidase U62, TldE-like</fullName>
    </submittedName>
</protein>
<dbReference type="PANTHER" id="PTHR43666:SF1">
    <property type="entry name" value="CONSERVED PROTEIN"/>
    <property type="match status" value="1"/>
</dbReference>
<accession>A0A0S4KN55</accession>
<evidence type="ECO:0000256" key="1">
    <source>
        <dbReference type="ARBA" id="ARBA00005836"/>
    </source>
</evidence>
<comment type="similarity">
    <text evidence="1">Belongs to the peptidase U62 family.</text>
</comment>
<feature type="domain" description="Metalloprotease TldD/E central" evidence="4">
    <location>
        <begin position="146"/>
        <end position="216"/>
    </location>
</feature>
<dbReference type="InterPro" id="IPR045570">
    <property type="entry name" value="Metalloprtase-TldD/E_cen_dom"/>
</dbReference>
<feature type="domain" description="Metalloprotease TldD/E N-terminal" evidence="2">
    <location>
        <begin position="39"/>
        <end position="98"/>
    </location>
</feature>